<name>A0A813Y7K6_9BILA</name>
<protein>
    <submittedName>
        <fullName evidence="1">Uncharacterized protein</fullName>
    </submittedName>
</protein>
<keyword evidence="2" id="KW-1185">Reference proteome</keyword>
<reference evidence="1" key="1">
    <citation type="submission" date="2021-02" db="EMBL/GenBank/DDBJ databases">
        <authorList>
            <person name="Nowell W R."/>
        </authorList>
    </citation>
    <scope>NUCLEOTIDE SEQUENCE</scope>
    <source>
        <strain evidence="1">Ploen Becks lab</strain>
    </source>
</reference>
<organism evidence="1 2">
    <name type="scientific">Brachionus calyciflorus</name>
    <dbReference type="NCBI Taxonomy" id="104777"/>
    <lineage>
        <taxon>Eukaryota</taxon>
        <taxon>Metazoa</taxon>
        <taxon>Spiralia</taxon>
        <taxon>Gnathifera</taxon>
        <taxon>Rotifera</taxon>
        <taxon>Eurotatoria</taxon>
        <taxon>Monogononta</taxon>
        <taxon>Pseudotrocha</taxon>
        <taxon>Ploima</taxon>
        <taxon>Brachionidae</taxon>
        <taxon>Brachionus</taxon>
    </lineage>
</organism>
<evidence type="ECO:0000313" key="2">
    <source>
        <dbReference type="Proteomes" id="UP000663879"/>
    </source>
</evidence>
<dbReference type="EMBL" id="CAJNOC010001620">
    <property type="protein sequence ID" value="CAF0879103.1"/>
    <property type="molecule type" value="Genomic_DNA"/>
</dbReference>
<evidence type="ECO:0000313" key="1">
    <source>
        <dbReference type="EMBL" id="CAF0879103.1"/>
    </source>
</evidence>
<sequence length="339" mass="39704">MKQSFSSLSLVHSNDKANLNSNPRFYCLEEFSSSRIRIFRKKFFLICSVEYVNKNKENKLKTSQIRQKFKEELIPIPSFQEWLKKRCRVEWDNSEKKLVLIETLDKSPIEKENYKVKPKKSKKSHPKKIKSVRETLIGKSQQIIGPLVTNFEENAKDFILDNYEYDFTEILTNSNLESLPLPKAEKNELEDETFYQVNTILESPKQLGNNRALQKKDKATMKSLKEKFKTLTKSPIDDASFEVKNVIGHRIRKDRLELKIEWAADKKRGIKYKPNYESASLCSCASAIRKYDKNVFKMYSQIKHRAYLNKKIDMSKASNPTKEVADKFYNLVGKTSKKI</sequence>
<comment type="caution">
    <text evidence="1">The sequence shown here is derived from an EMBL/GenBank/DDBJ whole genome shotgun (WGS) entry which is preliminary data.</text>
</comment>
<gene>
    <name evidence="1" type="ORF">OXX778_LOCUS10323</name>
</gene>
<dbReference type="OrthoDB" id="10518229at2759"/>
<accession>A0A813Y7K6</accession>
<dbReference type="AlphaFoldDB" id="A0A813Y7K6"/>
<proteinExistence type="predicted"/>
<dbReference type="Proteomes" id="UP000663879">
    <property type="component" value="Unassembled WGS sequence"/>
</dbReference>